<evidence type="ECO:0000256" key="2">
    <source>
        <dbReference type="ARBA" id="ARBA00022746"/>
    </source>
</evidence>
<dbReference type="AlphaFoldDB" id="A0AAE8MUP8"/>
<feature type="active site" evidence="5">
    <location>
        <position position="260"/>
    </location>
</feature>
<dbReference type="GO" id="GO:0016117">
    <property type="term" value="P:carotenoid biosynthetic process"/>
    <property type="evidence" value="ECO:0007669"/>
    <property type="project" value="UniProtKB-KW"/>
</dbReference>
<reference evidence="9" key="1">
    <citation type="submission" date="2018-03" db="EMBL/GenBank/DDBJ databases">
        <authorList>
            <person name="Guldener U."/>
        </authorList>
    </citation>
    <scope>NUCLEOTIDE SEQUENCE</scope>
</reference>
<feature type="active site" evidence="5 6">
    <location>
        <position position="226"/>
    </location>
</feature>
<evidence type="ECO:0000259" key="8">
    <source>
        <dbReference type="Pfam" id="PF00171"/>
    </source>
</evidence>
<proteinExistence type="inferred from homology"/>
<dbReference type="CDD" id="cd07135">
    <property type="entry name" value="ALDH_F14-YMR110C"/>
    <property type="match status" value="1"/>
</dbReference>
<evidence type="ECO:0000313" key="9">
    <source>
        <dbReference type="EMBL" id="SPN99539.1"/>
    </source>
</evidence>
<sequence>MTSTENKIPAFEATPLDSIPQIVDEARDTFKSHKTKDVQYRLRQLRKLYWGVVDLSPQLEKALHQDLRKSKAEAYLTEIDFVLSDLMLVIENLESWAKDESIPGTPAHLFMMKHRVRKEPLGTCLVIGAFNFPFQLCLAPCIGAIAAGCTVVLKPSEGSPATAMVLKQLFDAYLDPTAYKVVNGAIDETTSLLDQKWDKILYTGSTRVGKIIAKKAAETLTPVTLELGGLNPSFVTKNTDFPIAARRLMWGKTISAGQICISTNYVLAERSAVPNLIDALKAVYNDFFPNGAKSSPDLARIVNKGQFQRIKSQVDSSKGKIVLGGEMDESELYIEPTVVLVDSPSDPMITGETFGPVFSILPFDSLDEAIAMANEICPTPLSLSTFGSNQENKKVIDQVTSGGASVNDSYVHAAFPFTPFGGVGQSGSGSYRGKASFDTFSHRRTVARNPGWADVLLKVRYMPYNFSLVESTPGRPPYTGLAFDREGTPIRGVKYWLGLLARLGGKGPKGALTRWILVLATAFALTRWGGM</sequence>
<dbReference type="Proteomes" id="UP001187682">
    <property type="component" value="Unassembled WGS sequence"/>
</dbReference>
<dbReference type="Gene3D" id="3.40.605.10">
    <property type="entry name" value="Aldehyde Dehydrogenase, Chain A, domain 1"/>
    <property type="match status" value="1"/>
</dbReference>
<dbReference type="GO" id="GO:0004029">
    <property type="term" value="F:aldehyde dehydrogenase (NAD+) activity"/>
    <property type="evidence" value="ECO:0007669"/>
    <property type="project" value="TreeGrafter"/>
</dbReference>
<keyword evidence="10" id="KW-1185">Reference proteome</keyword>
<name>A0AAE8MUP8_9PEZI</name>
<keyword evidence="3 4" id="KW-0560">Oxidoreductase</keyword>
<dbReference type="InterPro" id="IPR016163">
    <property type="entry name" value="Ald_DH_C"/>
</dbReference>
<dbReference type="PIRSF" id="PIRSF036492">
    <property type="entry name" value="ALDH"/>
    <property type="match status" value="1"/>
</dbReference>
<dbReference type="Pfam" id="PF00171">
    <property type="entry name" value="Aldedh"/>
    <property type="match status" value="1"/>
</dbReference>
<dbReference type="InterPro" id="IPR012394">
    <property type="entry name" value="Aldehyde_DH_NAD(P)"/>
</dbReference>
<feature type="domain" description="Aldehyde dehydrogenase" evidence="8">
    <location>
        <begin position="5"/>
        <end position="446"/>
    </location>
</feature>
<comment type="caution">
    <text evidence="9">The sequence shown here is derived from an EMBL/GenBank/DDBJ whole genome shotgun (WGS) entry which is preliminary data.</text>
</comment>
<evidence type="ECO:0000256" key="1">
    <source>
        <dbReference type="ARBA" id="ARBA00009986"/>
    </source>
</evidence>
<dbReference type="PANTHER" id="PTHR43570">
    <property type="entry name" value="ALDEHYDE DEHYDROGENASE"/>
    <property type="match status" value="1"/>
</dbReference>
<dbReference type="SUPFAM" id="SSF53720">
    <property type="entry name" value="ALDH-like"/>
    <property type="match status" value="1"/>
</dbReference>
<comment type="similarity">
    <text evidence="1 4 7">Belongs to the aldehyde dehydrogenase family.</text>
</comment>
<evidence type="ECO:0000256" key="6">
    <source>
        <dbReference type="PROSITE-ProRule" id="PRU10007"/>
    </source>
</evidence>
<accession>A0AAE8MUP8</accession>
<protein>
    <recommendedName>
        <fullName evidence="4">Aldehyde dehydrogenase</fullName>
    </recommendedName>
</protein>
<dbReference type="InterPro" id="IPR016162">
    <property type="entry name" value="Ald_DH_N"/>
</dbReference>
<dbReference type="EMBL" id="ONZQ02000003">
    <property type="protein sequence ID" value="SPN99539.1"/>
    <property type="molecule type" value="Genomic_DNA"/>
</dbReference>
<dbReference type="InterPro" id="IPR029510">
    <property type="entry name" value="Ald_DH_CS_GLU"/>
</dbReference>
<evidence type="ECO:0000256" key="7">
    <source>
        <dbReference type="RuleBase" id="RU003345"/>
    </source>
</evidence>
<organism evidence="9 10">
    <name type="scientific">Cephalotrichum gorgonifer</name>
    <dbReference type="NCBI Taxonomy" id="2041049"/>
    <lineage>
        <taxon>Eukaryota</taxon>
        <taxon>Fungi</taxon>
        <taxon>Dikarya</taxon>
        <taxon>Ascomycota</taxon>
        <taxon>Pezizomycotina</taxon>
        <taxon>Sordariomycetes</taxon>
        <taxon>Hypocreomycetidae</taxon>
        <taxon>Microascales</taxon>
        <taxon>Microascaceae</taxon>
        <taxon>Cephalotrichum</taxon>
    </lineage>
</organism>
<evidence type="ECO:0000256" key="3">
    <source>
        <dbReference type="ARBA" id="ARBA00023002"/>
    </source>
</evidence>
<dbReference type="PROSITE" id="PS00687">
    <property type="entry name" value="ALDEHYDE_DEHYDR_GLU"/>
    <property type="match status" value="1"/>
</dbReference>
<dbReference type="InterPro" id="IPR016161">
    <property type="entry name" value="Ald_DH/histidinol_DH"/>
</dbReference>
<evidence type="ECO:0000256" key="5">
    <source>
        <dbReference type="PIRSR" id="PIRSR036492-1"/>
    </source>
</evidence>
<dbReference type="Gene3D" id="3.40.309.10">
    <property type="entry name" value="Aldehyde Dehydrogenase, Chain A, domain 2"/>
    <property type="match status" value="1"/>
</dbReference>
<dbReference type="FunFam" id="3.40.605.10:FF:000004">
    <property type="entry name" value="Aldehyde dehydrogenase"/>
    <property type="match status" value="1"/>
</dbReference>
<gene>
    <name evidence="9" type="ORF">DNG_02391</name>
</gene>
<dbReference type="GO" id="GO:0006081">
    <property type="term" value="P:aldehyde metabolic process"/>
    <property type="evidence" value="ECO:0007669"/>
    <property type="project" value="InterPro"/>
</dbReference>
<evidence type="ECO:0000256" key="4">
    <source>
        <dbReference type="PIRNR" id="PIRNR036492"/>
    </source>
</evidence>
<keyword evidence="2" id="KW-0125">Carotenoid biosynthesis</keyword>
<dbReference type="PANTHER" id="PTHR43570:SF11">
    <property type="entry name" value="ALDEHYDE DEHYDROGENASE"/>
    <property type="match status" value="1"/>
</dbReference>
<dbReference type="GO" id="GO:0005737">
    <property type="term" value="C:cytoplasm"/>
    <property type="evidence" value="ECO:0007669"/>
    <property type="project" value="TreeGrafter"/>
</dbReference>
<evidence type="ECO:0000313" key="10">
    <source>
        <dbReference type="Proteomes" id="UP001187682"/>
    </source>
</evidence>
<dbReference type="InterPro" id="IPR015590">
    <property type="entry name" value="Aldehyde_DH_dom"/>
</dbReference>